<sequence length="264" mass="26600">MKTIKSTLAALAAVSGLAVAGNANATLTNWYLDTDGAGGHAPTLVKDWVDLTGSAYVHNTFTGGTAFSFNEVGSFTAFSTDGGSNVGGVDLSPVLTANFVGSGTGNTGGQLTFAPGGTLDVFSGATNIAAFNLQTGSANLNANSTLPNGTVSLIFKASNILPGYFFDSGMTDLSTLLSAPGGFVLGFATTNALPLSGTVPAKYVTAYNNAFTPSVGPTVTANSTTDLYFSNNGQYRLSVPEPGSLALIGLGLVGLAASVRRRKA</sequence>
<keyword evidence="4" id="KW-1185">Reference proteome</keyword>
<evidence type="ECO:0000256" key="1">
    <source>
        <dbReference type="SAM" id="SignalP"/>
    </source>
</evidence>
<feature type="chain" id="PRO_5022100448" description="Ice-binding protein C-terminal domain-containing protein" evidence="1">
    <location>
        <begin position="21"/>
        <end position="264"/>
    </location>
</feature>
<dbReference type="Proteomes" id="UP000321337">
    <property type="component" value="Unassembled WGS sequence"/>
</dbReference>
<dbReference type="InterPro" id="IPR013424">
    <property type="entry name" value="Ice-binding_C"/>
</dbReference>
<accession>A0A512L832</accession>
<protein>
    <recommendedName>
        <fullName evidence="2">Ice-binding protein C-terminal domain-containing protein</fullName>
    </recommendedName>
</protein>
<organism evidence="3 4">
    <name type="scientific">Sulfuriferula plumbiphila</name>
    <dbReference type="NCBI Taxonomy" id="171865"/>
    <lineage>
        <taxon>Bacteria</taxon>
        <taxon>Pseudomonadati</taxon>
        <taxon>Pseudomonadota</taxon>
        <taxon>Betaproteobacteria</taxon>
        <taxon>Nitrosomonadales</taxon>
        <taxon>Sulfuricellaceae</taxon>
        <taxon>Sulfuriferula</taxon>
    </lineage>
</organism>
<evidence type="ECO:0000259" key="2">
    <source>
        <dbReference type="Pfam" id="PF07589"/>
    </source>
</evidence>
<comment type="caution">
    <text evidence="3">The sequence shown here is derived from an EMBL/GenBank/DDBJ whole genome shotgun (WGS) entry which is preliminary data.</text>
</comment>
<dbReference type="NCBIfam" id="TIGR02595">
    <property type="entry name" value="PEP_CTERM"/>
    <property type="match status" value="1"/>
</dbReference>
<feature type="signal peptide" evidence="1">
    <location>
        <begin position="1"/>
        <end position="20"/>
    </location>
</feature>
<dbReference type="OrthoDB" id="9180885at2"/>
<feature type="domain" description="Ice-binding protein C-terminal" evidence="2">
    <location>
        <begin position="238"/>
        <end position="261"/>
    </location>
</feature>
<dbReference type="NCBIfam" id="NF033554">
    <property type="entry name" value="floc_PepA"/>
    <property type="match status" value="1"/>
</dbReference>
<dbReference type="EMBL" id="BKAD01000016">
    <property type="protein sequence ID" value="GEP30636.1"/>
    <property type="molecule type" value="Genomic_DNA"/>
</dbReference>
<name>A0A512L832_9PROT</name>
<evidence type="ECO:0000313" key="4">
    <source>
        <dbReference type="Proteomes" id="UP000321337"/>
    </source>
</evidence>
<proteinExistence type="predicted"/>
<dbReference type="Pfam" id="PF07589">
    <property type="entry name" value="PEP-CTERM"/>
    <property type="match status" value="1"/>
</dbReference>
<keyword evidence="1" id="KW-0732">Signal</keyword>
<dbReference type="AlphaFoldDB" id="A0A512L832"/>
<reference evidence="3 4" key="1">
    <citation type="submission" date="2019-07" db="EMBL/GenBank/DDBJ databases">
        <title>Whole genome shotgun sequence of Thiobacillus plumbophilus NBRC 107929.</title>
        <authorList>
            <person name="Hosoyama A."/>
            <person name="Uohara A."/>
            <person name="Ohji S."/>
            <person name="Ichikawa N."/>
        </authorList>
    </citation>
    <scope>NUCLEOTIDE SEQUENCE [LARGE SCALE GENOMIC DNA]</scope>
    <source>
        <strain evidence="3 4">NBRC 107929</strain>
    </source>
</reference>
<evidence type="ECO:0000313" key="3">
    <source>
        <dbReference type="EMBL" id="GEP30636.1"/>
    </source>
</evidence>
<gene>
    <name evidence="3" type="ORF">TPL01_17740</name>
</gene>
<dbReference type="RefSeq" id="WP_147072887.1">
    <property type="nucleotide sequence ID" value="NZ_AP021884.1"/>
</dbReference>